<evidence type="ECO:0000313" key="5">
    <source>
        <dbReference type="Proteomes" id="UP000317371"/>
    </source>
</evidence>
<feature type="region of interest" description="Disordered" evidence="1">
    <location>
        <begin position="453"/>
        <end position="481"/>
    </location>
</feature>
<feature type="region of interest" description="Disordered" evidence="1">
    <location>
        <begin position="647"/>
        <end position="679"/>
    </location>
</feature>
<protein>
    <recommendedName>
        <fullName evidence="6">DUF11 domain-containing protein</fullName>
    </recommendedName>
</protein>
<evidence type="ECO:0000256" key="2">
    <source>
        <dbReference type="SAM" id="Phobius"/>
    </source>
</evidence>
<evidence type="ECO:0000313" key="4">
    <source>
        <dbReference type="EMBL" id="TQE95379.1"/>
    </source>
</evidence>
<keyword evidence="2" id="KW-0812">Transmembrane</keyword>
<feature type="compositionally biased region" description="Low complexity" evidence="1">
    <location>
        <begin position="453"/>
        <end position="476"/>
    </location>
</feature>
<evidence type="ECO:0008006" key="6">
    <source>
        <dbReference type="Google" id="ProtNLM"/>
    </source>
</evidence>
<feature type="compositionally biased region" description="Acidic residues" evidence="1">
    <location>
        <begin position="651"/>
        <end position="672"/>
    </location>
</feature>
<organism evidence="4 5">
    <name type="scientific">Litorilinea aerophila</name>
    <dbReference type="NCBI Taxonomy" id="1204385"/>
    <lineage>
        <taxon>Bacteria</taxon>
        <taxon>Bacillati</taxon>
        <taxon>Chloroflexota</taxon>
        <taxon>Caldilineae</taxon>
        <taxon>Caldilineales</taxon>
        <taxon>Caldilineaceae</taxon>
        <taxon>Litorilinea</taxon>
    </lineage>
</organism>
<comment type="caution">
    <text evidence="4">The sequence shown here is derived from an EMBL/GenBank/DDBJ whole genome shotgun (WGS) entry which is preliminary data.</text>
</comment>
<reference evidence="4 5" key="1">
    <citation type="submission" date="2019-06" db="EMBL/GenBank/DDBJ databases">
        <title>Genome sequence of Litorilinea aerophila BAA-2444.</title>
        <authorList>
            <person name="Maclea K.S."/>
            <person name="Maurais E.G."/>
            <person name="Iannazzi L.C."/>
        </authorList>
    </citation>
    <scope>NUCLEOTIDE SEQUENCE [LARGE SCALE GENOMIC DNA]</scope>
    <source>
        <strain evidence="4 5">ATCC BAA-2444</strain>
    </source>
</reference>
<dbReference type="AlphaFoldDB" id="A0A540VF50"/>
<evidence type="ECO:0000256" key="3">
    <source>
        <dbReference type="SAM" id="SignalP"/>
    </source>
</evidence>
<feature type="transmembrane region" description="Helical" evidence="2">
    <location>
        <begin position="614"/>
        <end position="636"/>
    </location>
</feature>
<accession>A0A540VF50</accession>
<feature type="chain" id="PRO_5022107520" description="DUF11 domain-containing protein" evidence="3">
    <location>
        <begin position="21"/>
        <end position="679"/>
    </location>
</feature>
<keyword evidence="5" id="KW-1185">Reference proteome</keyword>
<proteinExistence type="predicted"/>
<name>A0A540VF50_9CHLR</name>
<dbReference type="EMBL" id="VIGC01000014">
    <property type="protein sequence ID" value="TQE95379.1"/>
    <property type="molecule type" value="Genomic_DNA"/>
</dbReference>
<dbReference type="InParanoid" id="A0A540VF50"/>
<keyword evidence="3" id="KW-0732">Signal</keyword>
<keyword evidence="2" id="KW-0472">Membrane</keyword>
<dbReference type="Proteomes" id="UP000317371">
    <property type="component" value="Unassembled WGS sequence"/>
</dbReference>
<feature type="signal peptide" evidence="3">
    <location>
        <begin position="1"/>
        <end position="20"/>
    </location>
</feature>
<dbReference type="RefSeq" id="WP_141610435.1">
    <property type="nucleotide sequence ID" value="NZ_VIGC02000014.1"/>
</dbReference>
<sequence>MNRYALLLFAGGSLLFLLLAACQALSPLGTSQPRQAGTNETVTPTVSQTVTVSPTATVTGTPTAAVPLTVTVTPTGPLPLVESPALTPTARLTATVGTSPTACGSRSRLRVRANTVVYYCYTLENTGPISLTRHSLSDVRFGTLWADRIYPMPPGAVTDTVAGGLVLSHTITGSLVNTATWIAVATAVSRSVAVSATTLVAVITPTVAFTKSVGPPGEGCPEATAYALLAGGDARFCLTLQNTGNVTFSRHALYDPGLGIEATFTHTLPPGARLLITDGNASQYQITQPLTVRGVQTDVINVAIYTGTTPGGVTTTVTASATVALGQAAIAVTKTLGTDPASCGTATALEVGPTTGVYYCLTVVNQGVVTFTHHAFREQELNIQGAFTHTLAPGQVLTLTNEVLVNRFGLPRVFGPLYPPINSVMRYTATNPAGYVATATALAVANVAGIPTATPTPTSRSSFPTNTPFPTATPTNTPVPPTPIPTFTFTPAPPTPTPTPTRSYAISSLATPTPRPVSPLEVPAVDVAATQAALLTVQAQSPLPTPPPTEGPPAAAPIAPAPEAARPAPTVVIVVTSPPLPTQRPVVYPTPTPTPDYLLLAARVIDAAVATAGWIWFLVGTLIFFAAAGIMAGLSFRQQEAHRFDLLEAAPPEDEEEWDADDEDMGPPEMDDNWPASLP</sequence>
<gene>
    <name evidence="4" type="ORF">FKZ61_12305</name>
</gene>
<evidence type="ECO:0000256" key="1">
    <source>
        <dbReference type="SAM" id="MobiDB-lite"/>
    </source>
</evidence>
<keyword evidence="2" id="KW-1133">Transmembrane helix</keyword>
<dbReference type="PROSITE" id="PS51257">
    <property type="entry name" value="PROKAR_LIPOPROTEIN"/>
    <property type="match status" value="1"/>
</dbReference>